<dbReference type="Proteomes" id="UP000029725">
    <property type="component" value="Unassembled WGS sequence"/>
</dbReference>
<dbReference type="Pfam" id="PF02441">
    <property type="entry name" value="Flavoprotein"/>
    <property type="match status" value="1"/>
</dbReference>
<accession>A0A098VMB1</accession>
<dbReference type="GO" id="GO:0004633">
    <property type="term" value="F:phosphopantothenoylcysteine decarboxylase activity"/>
    <property type="evidence" value="ECO:0007669"/>
    <property type="project" value="TreeGrafter"/>
</dbReference>
<protein>
    <submittedName>
        <fullName evidence="4">Phosphopantothenoylcysteine decarboxylase</fullName>
    </submittedName>
</protein>
<dbReference type="Gene3D" id="3.40.50.1950">
    <property type="entry name" value="Flavin prenyltransferase-like"/>
    <property type="match status" value="1"/>
</dbReference>
<keyword evidence="1" id="KW-0173">Coenzyme A biosynthesis</keyword>
<keyword evidence="5" id="KW-1185">Reference proteome</keyword>
<dbReference type="SUPFAM" id="SSF52507">
    <property type="entry name" value="Homo-oligomeric flavin-containing Cys decarboxylases, HFCD"/>
    <property type="match status" value="1"/>
</dbReference>
<dbReference type="GO" id="GO:0010181">
    <property type="term" value="F:FMN binding"/>
    <property type="evidence" value="ECO:0007669"/>
    <property type="project" value="TreeGrafter"/>
</dbReference>
<organism evidence="4 5">
    <name type="scientific">Mitosporidium daphniae</name>
    <dbReference type="NCBI Taxonomy" id="1485682"/>
    <lineage>
        <taxon>Eukaryota</taxon>
        <taxon>Fungi</taxon>
        <taxon>Fungi incertae sedis</taxon>
        <taxon>Microsporidia</taxon>
        <taxon>Mitosporidium</taxon>
    </lineage>
</organism>
<name>A0A098VMB1_9MICR</name>
<dbReference type="HOGENOM" id="CLU_033319_3_2_1"/>
<evidence type="ECO:0000313" key="4">
    <source>
        <dbReference type="EMBL" id="KGG50232.1"/>
    </source>
</evidence>
<dbReference type="GO" id="GO:0071513">
    <property type="term" value="C:phosphopantothenoylcysteine decarboxylase complex"/>
    <property type="evidence" value="ECO:0007669"/>
    <property type="project" value="TreeGrafter"/>
</dbReference>
<evidence type="ECO:0000256" key="2">
    <source>
        <dbReference type="ARBA" id="ARBA00038350"/>
    </source>
</evidence>
<dbReference type="RefSeq" id="XP_013236659.1">
    <property type="nucleotide sequence ID" value="XM_013381205.1"/>
</dbReference>
<comment type="caution">
    <text evidence="4">The sequence shown here is derived from an EMBL/GenBank/DDBJ whole genome shotgun (WGS) entry which is preliminary data.</text>
</comment>
<dbReference type="EMBL" id="JMKJ01000590">
    <property type="protein sequence ID" value="KGG50232.1"/>
    <property type="molecule type" value="Genomic_DNA"/>
</dbReference>
<sequence length="186" mass="20125">MNLLLGLTGSVAAIKLPLLLSSIEESLPVVLTSTAEKFIKDVDINAPVYRDEDEWIVRAKGSANFLELEETGRPGVAYPGTLFALPELRDWCDVILIAPLDANSLEKIAHGMCDNLLTNIIRASIPHVASCPKIMVAPAMNTAMWQHPCTNDQLGILKSWGMRIIPPAEKLLACGDFGGFLCANVA</sequence>
<dbReference type="OrthoDB" id="1532798at2759"/>
<dbReference type="PANTHER" id="PTHR14359:SF6">
    <property type="entry name" value="PHOSPHOPANTOTHENOYLCYSTEINE DECARBOXYLASE"/>
    <property type="match status" value="1"/>
</dbReference>
<comment type="similarity">
    <text evidence="2">Belongs to the HFCD (homooligomeric flavin containing Cys decarboxylase) superfamily.</text>
</comment>
<evidence type="ECO:0000313" key="5">
    <source>
        <dbReference type="Proteomes" id="UP000029725"/>
    </source>
</evidence>
<gene>
    <name evidence="4" type="ORF">DI09_7p110</name>
</gene>
<dbReference type="GeneID" id="25260839"/>
<feature type="domain" description="Flavoprotein" evidence="3">
    <location>
        <begin position="1"/>
        <end position="157"/>
    </location>
</feature>
<dbReference type="VEuPathDB" id="MicrosporidiaDB:DI09_7p110"/>
<dbReference type="PANTHER" id="PTHR14359">
    <property type="entry name" value="HOMO-OLIGOMERIC FLAVIN CONTAINING CYS DECARBOXYLASE FAMILY"/>
    <property type="match status" value="1"/>
</dbReference>
<dbReference type="GO" id="GO:0015937">
    <property type="term" value="P:coenzyme A biosynthetic process"/>
    <property type="evidence" value="ECO:0007669"/>
    <property type="project" value="UniProtKB-KW"/>
</dbReference>
<reference evidence="4 5" key="1">
    <citation type="submission" date="2014-04" db="EMBL/GenBank/DDBJ databases">
        <title>A new species of microsporidia sheds light on the evolution of extreme parasitism.</title>
        <authorList>
            <person name="Haag K.L."/>
            <person name="James T.Y."/>
            <person name="Larsson R."/>
            <person name="Schaer T.M."/>
            <person name="Refardt D."/>
            <person name="Pombert J.-F."/>
            <person name="Ebert D."/>
        </authorList>
    </citation>
    <scope>NUCLEOTIDE SEQUENCE [LARGE SCALE GENOMIC DNA]</scope>
    <source>
        <strain evidence="4 5">UGP3</strain>
        <tissue evidence="4">Spores</tissue>
    </source>
</reference>
<evidence type="ECO:0000259" key="3">
    <source>
        <dbReference type="Pfam" id="PF02441"/>
    </source>
</evidence>
<dbReference type="AlphaFoldDB" id="A0A098VMB1"/>
<dbReference type="InterPro" id="IPR036551">
    <property type="entry name" value="Flavin_trans-like"/>
</dbReference>
<proteinExistence type="inferred from homology"/>
<dbReference type="InterPro" id="IPR003382">
    <property type="entry name" value="Flavoprotein"/>
</dbReference>
<evidence type="ECO:0000256" key="1">
    <source>
        <dbReference type="ARBA" id="ARBA00022993"/>
    </source>
</evidence>